<feature type="region of interest" description="Disordered" evidence="1">
    <location>
        <begin position="241"/>
        <end position="270"/>
    </location>
</feature>
<keyword evidence="4" id="KW-1185">Reference proteome</keyword>
<dbReference type="InterPro" id="IPR036873">
    <property type="entry name" value="Rhodanese-like_dom_sf"/>
</dbReference>
<evidence type="ECO:0000313" key="4">
    <source>
        <dbReference type="Proteomes" id="UP000256970"/>
    </source>
</evidence>
<dbReference type="GO" id="GO:0005739">
    <property type="term" value="C:mitochondrion"/>
    <property type="evidence" value="ECO:0007669"/>
    <property type="project" value="TreeGrafter"/>
</dbReference>
<dbReference type="Gene3D" id="3.40.250.10">
    <property type="entry name" value="Rhodanese-like domain"/>
    <property type="match status" value="2"/>
</dbReference>
<feature type="domain" description="Rhodanese" evidence="2">
    <location>
        <begin position="69"/>
        <end position="197"/>
    </location>
</feature>
<dbReference type="InterPro" id="IPR001763">
    <property type="entry name" value="Rhodanese-like_dom"/>
</dbReference>
<dbReference type="AlphaFoldDB" id="A0A383VMR1"/>
<dbReference type="Pfam" id="PF00581">
    <property type="entry name" value="Rhodanese"/>
    <property type="match status" value="1"/>
</dbReference>
<name>A0A383VMR1_TETOB</name>
<accession>A0A383VMR1</accession>
<reference evidence="3 4" key="1">
    <citation type="submission" date="2016-10" db="EMBL/GenBank/DDBJ databases">
        <authorList>
            <person name="Cai Z."/>
        </authorList>
    </citation>
    <scope>NUCLEOTIDE SEQUENCE [LARGE SCALE GENOMIC DNA]</scope>
</reference>
<dbReference type="SUPFAM" id="SSF52821">
    <property type="entry name" value="Rhodanese/Cell cycle control phosphatase"/>
    <property type="match status" value="2"/>
</dbReference>
<organism evidence="3 4">
    <name type="scientific">Tetradesmus obliquus</name>
    <name type="common">Green alga</name>
    <name type="synonym">Acutodesmus obliquus</name>
    <dbReference type="NCBI Taxonomy" id="3088"/>
    <lineage>
        <taxon>Eukaryota</taxon>
        <taxon>Viridiplantae</taxon>
        <taxon>Chlorophyta</taxon>
        <taxon>core chlorophytes</taxon>
        <taxon>Chlorophyceae</taxon>
        <taxon>CS clade</taxon>
        <taxon>Sphaeropleales</taxon>
        <taxon>Scenedesmaceae</taxon>
        <taxon>Tetradesmus</taxon>
    </lineage>
</organism>
<protein>
    <recommendedName>
        <fullName evidence="2">Rhodanese domain-containing protein</fullName>
    </recommendedName>
</protein>
<dbReference type="GO" id="GO:0004792">
    <property type="term" value="F:thiosulfate-cyanide sulfurtransferase activity"/>
    <property type="evidence" value="ECO:0007669"/>
    <property type="project" value="TreeGrafter"/>
</dbReference>
<dbReference type="SMART" id="SM00450">
    <property type="entry name" value="RHOD"/>
    <property type="match status" value="2"/>
</dbReference>
<feature type="domain" description="Rhodanese" evidence="2">
    <location>
        <begin position="284"/>
        <end position="379"/>
    </location>
</feature>
<evidence type="ECO:0000259" key="2">
    <source>
        <dbReference type="PROSITE" id="PS50206"/>
    </source>
</evidence>
<gene>
    <name evidence="3" type="ORF">BQ4739_LOCUS6651</name>
</gene>
<evidence type="ECO:0000256" key="1">
    <source>
        <dbReference type="SAM" id="MobiDB-lite"/>
    </source>
</evidence>
<dbReference type="Proteomes" id="UP000256970">
    <property type="component" value="Unassembled WGS sequence"/>
</dbReference>
<dbReference type="EMBL" id="FNXT01000690">
    <property type="protein sequence ID" value="SZX66213.1"/>
    <property type="molecule type" value="Genomic_DNA"/>
</dbReference>
<evidence type="ECO:0000313" key="3">
    <source>
        <dbReference type="EMBL" id="SZX66213.1"/>
    </source>
</evidence>
<dbReference type="PROSITE" id="PS50206">
    <property type="entry name" value="RHODANESE_3"/>
    <property type="match status" value="2"/>
</dbReference>
<sequence length="444" mass="46747">MPLKLINAGGSLTFSAVVLATLWAVKSIAAAARQRQNTAASSSTQQGGQASKYAFCITPTALAWLVQLQAVPYFVVDVRQADDVADNPLPNWLQGALHIPESQLAGALSAPFAAWTSAAAAAAATAAGTAGPDNDGDSAGQLGSLVPTPHHLLVLIAQNEQQQAAAAAKAAAAGYDRVAVLEGGASSLQEATQHAAAGEAAMQAQQILHRDALALLLDLAALPEDLYLQLSDSLALQLQQQQQQQQQQQPGSPCAAEHEEAAAADGPAASSSEAAAAAAVPVLQGRRVLVLDVRRHDERTLYGAIPGALHLPVDELPSALLLPASHFSHRYHFEQPGCGDVLVLQSRQSARAHWAAQLARDAGWKHVFVYAGGVRNWQLSLAVQAYSAYQQWQPPPDPEPFVPCQPDVAAGAAQLQQLGLAALLLEQHAPLQQYQQQQQQQQQQ</sequence>
<dbReference type="PANTHER" id="PTHR44086:SF10">
    <property type="entry name" value="THIOSULFATE SULFURTRANSFERASE_RHODANESE-LIKE DOMAIN-CONTAINING PROTEIN 3"/>
    <property type="match status" value="1"/>
</dbReference>
<dbReference type="STRING" id="3088.A0A383VMR1"/>
<dbReference type="PANTHER" id="PTHR44086">
    <property type="entry name" value="THIOSULFATE SULFURTRANSFERASE RDL2, MITOCHONDRIAL-RELATED"/>
    <property type="match status" value="1"/>
</dbReference>
<proteinExistence type="predicted"/>